<dbReference type="Gene3D" id="3.40.50.920">
    <property type="match status" value="1"/>
</dbReference>
<evidence type="ECO:0000313" key="5">
    <source>
        <dbReference type="EMBL" id="RLE13370.1"/>
    </source>
</evidence>
<dbReference type="InterPro" id="IPR009014">
    <property type="entry name" value="Transketo_C/PFOR_II"/>
</dbReference>
<sequence length="318" mass="34970">MQPMMDPRKVFADAVVELARENENILAISADSGGSAQLREFQHLFPDKYLEFGLTEQSVIGFCAGLALSGKIPFFCAITPFITMRAFEQVRDDLVYTFANVKIVGRNSGLTSARLGPTHHSLEDIALMRTLPGMVVVAPSDPVGVRGYVRQVAKHQGPCYIRLGSVKVPFLYNTGEKFEIGRGKIWREGEDLTVITYGITLWYTLEALKILEKEDSLRVGVIDMPCVKPLDEELIFKASKKTAGLLVVEEHSTVGGLGGAVSEFLSQVNPVPIKILGVPDVFACAGPYDEVMAKYNLSPRGICDTIRNFARKLKRGSK</sequence>
<evidence type="ECO:0000313" key="6">
    <source>
        <dbReference type="Proteomes" id="UP000280417"/>
    </source>
</evidence>
<dbReference type="InterPro" id="IPR005475">
    <property type="entry name" value="Transketolase-like_Pyr-bd"/>
</dbReference>
<comment type="similarity">
    <text evidence="2">Belongs to the transketolase family.</text>
</comment>
<dbReference type="InterPro" id="IPR051157">
    <property type="entry name" value="PDH/Transketolase"/>
</dbReference>
<comment type="cofactor">
    <cofactor evidence="1">
        <name>thiamine diphosphate</name>
        <dbReference type="ChEBI" id="CHEBI:58937"/>
    </cofactor>
</comment>
<evidence type="ECO:0000256" key="1">
    <source>
        <dbReference type="ARBA" id="ARBA00001964"/>
    </source>
</evidence>
<dbReference type="SUPFAM" id="SSF52518">
    <property type="entry name" value="Thiamin diphosphate-binding fold (THDP-binding)"/>
    <property type="match status" value="1"/>
</dbReference>
<dbReference type="EMBL" id="QMQA01000100">
    <property type="protein sequence ID" value="RLE13370.1"/>
    <property type="molecule type" value="Genomic_DNA"/>
</dbReference>
<evidence type="ECO:0000256" key="3">
    <source>
        <dbReference type="ARBA" id="ARBA00023052"/>
    </source>
</evidence>
<dbReference type="Pfam" id="PF02780">
    <property type="entry name" value="Transketolase_C"/>
    <property type="match status" value="1"/>
</dbReference>
<dbReference type="SMART" id="SM00861">
    <property type="entry name" value="Transket_pyr"/>
    <property type="match status" value="1"/>
</dbReference>
<comment type="caution">
    <text evidence="5">The sequence shown here is derived from an EMBL/GenBank/DDBJ whole genome shotgun (WGS) entry which is preliminary data.</text>
</comment>
<reference evidence="5 6" key="1">
    <citation type="submission" date="2018-06" db="EMBL/GenBank/DDBJ databases">
        <title>Extensive metabolic versatility and redundancy in microbially diverse, dynamic hydrothermal sediments.</title>
        <authorList>
            <person name="Dombrowski N."/>
            <person name="Teske A."/>
            <person name="Baker B.J."/>
        </authorList>
    </citation>
    <scope>NUCLEOTIDE SEQUENCE [LARGE SCALE GENOMIC DNA]</scope>
    <source>
        <strain evidence="5">B3_G15</strain>
    </source>
</reference>
<accession>A0A662DCA2</accession>
<evidence type="ECO:0000256" key="2">
    <source>
        <dbReference type="ARBA" id="ARBA00007131"/>
    </source>
</evidence>
<protein>
    <submittedName>
        <fullName evidence="5">Transketolase</fullName>
    </submittedName>
</protein>
<gene>
    <name evidence="5" type="ORF">DRJ04_04455</name>
</gene>
<organism evidence="5 6">
    <name type="scientific">Aerophobetes bacterium</name>
    <dbReference type="NCBI Taxonomy" id="2030807"/>
    <lineage>
        <taxon>Bacteria</taxon>
        <taxon>Candidatus Aerophobota</taxon>
    </lineage>
</organism>
<name>A0A662DCA2_UNCAE</name>
<dbReference type="InterPro" id="IPR029061">
    <property type="entry name" value="THDP-binding"/>
</dbReference>
<dbReference type="InterPro" id="IPR033248">
    <property type="entry name" value="Transketolase_C"/>
</dbReference>
<proteinExistence type="inferred from homology"/>
<evidence type="ECO:0000259" key="4">
    <source>
        <dbReference type="SMART" id="SM00861"/>
    </source>
</evidence>
<dbReference type="FunFam" id="3.40.50.970:FF:000129">
    <property type="entry name" value="Transketolase"/>
    <property type="match status" value="1"/>
</dbReference>
<dbReference type="Proteomes" id="UP000280417">
    <property type="component" value="Unassembled WGS sequence"/>
</dbReference>
<dbReference type="CDD" id="cd07033">
    <property type="entry name" value="TPP_PYR_DXS_TK_like"/>
    <property type="match status" value="1"/>
</dbReference>
<dbReference type="PANTHER" id="PTHR43825:SF1">
    <property type="entry name" value="TRANSKETOLASE-LIKE PYRIMIDINE-BINDING DOMAIN-CONTAINING PROTEIN"/>
    <property type="match status" value="1"/>
</dbReference>
<dbReference type="Pfam" id="PF02779">
    <property type="entry name" value="Transket_pyr"/>
    <property type="match status" value="1"/>
</dbReference>
<feature type="domain" description="Transketolase-like pyrimidine-binding" evidence="4">
    <location>
        <begin position="5"/>
        <end position="170"/>
    </location>
</feature>
<dbReference type="AlphaFoldDB" id="A0A662DCA2"/>
<dbReference type="Gene3D" id="3.40.50.970">
    <property type="match status" value="1"/>
</dbReference>
<keyword evidence="3" id="KW-0786">Thiamine pyrophosphate</keyword>
<dbReference type="SUPFAM" id="SSF52922">
    <property type="entry name" value="TK C-terminal domain-like"/>
    <property type="match status" value="1"/>
</dbReference>
<dbReference type="PANTHER" id="PTHR43825">
    <property type="entry name" value="PYRUVATE DEHYDROGENASE E1 COMPONENT"/>
    <property type="match status" value="1"/>
</dbReference>